<evidence type="ECO:0000256" key="2">
    <source>
        <dbReference type="ARBA" id="ARBA00006656"/>
    </source>
</evidence>
<keyword evidence="5" id="KW-1015">Disulfide bond</keyword>
<dbReference type="SMART" id="SM00204">
    <property type="entry name" value="TGFB"/>
    <property type="match status" value="1"/>
</dbReference>
<evidence type="ECO:0000256" key="5">
    <source>
        <dbReference type="ARBA" id="ARBA00023157"/>
    </source>
</evidence>
<evidence type="ECO:0000256" key="4">
    <source>
        <dbReference type="ARBA" id="ARBA00023030"/>
    </source>
</evidence>
<dbReference type="GO" id="GO:0005615">
    <property type="term" value="C:extracellular space"/>
    <property type="evidence" value="ECO:0007669"/>
    <property type="project" value="TreeGrafter"/>
</dbReference>
<dbReference type="NCBIfam" id="NF033679">
    <property type="entry name" value="DNRLRE_dom"/>
    <property type="match status" value="1"/>
</dbReference>
<dbReference type="OrthoDB" id="5987446at2759"/>
<dbReference type="Pfam" id="PF00019">
    <property type="entry name" value="TGF_beta"/>
    <property type="match status" value="1"/>
</dbReference>
<dbReference type="GO" id="GO:0005125">
    <property type="term" value="F:cytokine activity"/>
    <property type="evidence" value="ECO:0007669"/>
    <property type="project" value="TreeGrafter"/>
</dbReference>
<dbReference type="PANTHER" id="PTHR11848">
    <property type="entry name" value="TGF-BETA FAMILY"/>
    <property type="match status" value="1"/>
</dbReference>
<proteinExistence type="inferred from homology"/>
<dbReference type="SUPFAM" id="SSF57501">
    <property type="entry name" value="Cystine-knot cytokines"/>
    <property type="match status" value="1"/>
</dbReference>
<dbReference type="AlphaFoldDB" id="A0A7M5VFS2"/>
<dbReference type="GO" id="GO:0008083">
    <property type="term" value="F:growth factor activity"/>
    <property type="evidence" value="ECO:0007669"/>
    <property type="project" value="UniProtKB-KW"/>
</dbReference>
<dbReference type="CDD" id="cd13756">
    <property type="entry name" value="TGF_beta_BMPs_GDFs"/>
    <property type="match status" value="1"/>
</dbReference>
<evidence type="ECO:0000256" key="6">
    <source>
        <dbReference type="RuleBase" id="RU000354"/>
    </source>
</evidence>
<dbReference type="EnsemblMetazoa" id="CLYHEMT011148.2">
    <property type="protein sequence ID" value="CLYHEMP011148.2"/>
    <property type="gene ID" value="CLYHEMG011148"/>
</dbReference>
<dbReference type="InterPro" id="IPR029034">
    <property type="entry name" value="Cystine-knot_cytokine"/>
</dbReference>
<keyword evidence="3" id="KW-0964">Secreted</keyword>
<protein>
    <recommendedName>
        <fullName evidence="8">TGF-beta family profile domain-containing protein</fullName>
    </recommendedName>
</protein>
<dbReference type="PROSITE" id="PS51362">
    <property type="entry name" value="TGF_BETA_2"/>
    <property type="match status" value="1"/>
</dbReference>
<feature type="region of interest" description="Disordered" evidence="7">
    <location>
        <begin position="1"/>
        <end position="21"/>
    </location>
</feature>
<keyword evidence="10" id="KW-1185">Reference proteome</keyword>
<reference evidence="9" key="1">
    <citation type="submission" date="2021-01" db="UniProtKB">
        <authorList>
            <consortium name="EnsemblMetazoa"/>
        </authorList>
    </citation>
    <scope>IDENTIFICATION</scope>
</reference>
<evidence type="ECO:0000256" key="1">
    <source>
        <dbReference type="ARBA" id="ARBA00004613"/>
    </source>
</evidence>
<name>A0A7M5VFS2_9CNID</name>
<dbReference type="Gene3D" id="2.10.90.10">
    <property type="entry name" value="Cystine-knot cytokines"/>
    <property type="match status" value="1"/>
</dbReference>
<comment type="similarity">
    <text evidence="2 6">Belongs to the TGF-beta family.</text>
</comment>
<dbReference type="InterPro" id="IPR001111">
    <property type="entry name" value="TGF-b_propeptide"/>
</dbReference>
<dbReference type="Pfam" id="PF00688">
    <property type="entry name" value="TGFb_propeptide"/>
    <property type="match status" value="1"/>
</dbReference>
<keyword evidence="4 6" id="KW-0339">Growth factor</keyword>
<comment type="subcellular location">
    <subcellularLocation>
        <location evidence="1">Secreted</location>
    </subcellularLocation>
</comment>
<evidence type="ECO:0000313" key="10">
    <source>
        <dbReference type="Proteomes" id="UP000594262"/>
    </source>
</evidence>
<evidence type="ECO:0000259" key="8">
    <source>
        <dbReference type="PROSITE" id="PS51362"/>
    </source>
</evidence>
<evidence type="ECO:0000256" key="3">
    <source>
        <dbReference type="ARBA" id="ARBA00022525"/>
    </source>
</evidence>
<sequence length="310" mass="35656">MHHSDSVRSYFDEGTEENENKQHKYQFNVNDINRKEEKIQNAELHLFKQYQPNGQGRPRSAMIQIDIINMHNERVISSRIVSVHVHGWLRFPVTKIVKRWVRKRKNNKGLQVRIRNIGDDKNNVKFGTKNTLRREPMLVVFTKRVKGSSLAALLNGNGLNILQNNEKKKRVKRTIVTMNDDKPNNHIEHHHKDGHLECQLKPLRINTRNMGFGENIINPTEININQCVGSCPARIKEDFLNNRHTSHAIFQAIVADSSRPGATHDQPALPCCSPSEFKDEVMIISGRKGSQELIQLVKFEKLIATKCACL</sequence>
<evidence type="ECO:0000313" key="9">
    <source>
        <dbReference type="EnsemblMetazoa" id="CLYHEMP011148.2"/>
    </source>
</evidence>
<dbReference type="Proteomes" id="UP000594262">
    <property type="component" value="Unplaced"/>
</dbReference>
<organism evidence="9 10">
    <name type="scientific">Clytia hemisphaerica</name>
    <dbReference type="NCBI Taxonomy" id="252671"/>
    <lineage>
        <taxon>Eukaryota</taxon>
        <taxon>Metazoa</taxon>
        <taxon>Cnidaria</taxon>
        <taxon>Hydrozoa</taxon>
        <taxon>Hydroidolina</taxon>
        <taxon>Leptothecata</taxon>
        <taxon>Obeliida</taxon>
        <taxon>Clytiidae</taxon>
        <taxon>Clytia</taxon>
    </lineage>
</organism>
<feature type="domain" description="TGF-beta family profile" evidence="8">
    <location>
        <begin position="170"/>
        <end position="310"/>
    </location>
</feature>
<dbReference type="Gene3D" id="2.60.120.970">
    <property type="match status" value="1"/>
</dbReference>
<accession>A0A7M5VFS2</accession>
<evidence type="ECO:0000256" key="7">
    <source>
        <dbReference type="SAM" id="MobiDB-lite"/>
    </source>
</evidence>
<dbReference type="InterPro" id="IPR015615">
    <property type="entry name" value="TGF-beta-rel"/>
</dbReference>
<dbReference type="InterPro" id="IPR001839">
    <property type="entry name" value="TGF-b_C"/>
</dbReference>